<evidence type="ECO:0000259" key="2">
    <source>
        <dbReference type="PROSITE" id="PS50157"/>
    </source>
</evidence>
<feature type="domain" description="C2H2-type" evidence="2">
    <location>
        <begin position="2"/>
        <end position="30"/>
    </location>
</feature>
<dbReference type="InterPro" id="IPR004211">
    <property type="entry name" value="Endonuclease_7"/>
</dbReference>
<dbReference type="InterPro" id="IPR012337">
    <property type="entry name" value="RNaseH-like_sf"/>
</dbReference>
<dbReference type="InterPro" id="IPR017964">
    <property type="entry name" value="DNA-dir_DNA_pol_B_CS"/>
</dbReference>
<evidence type="ECO:0000313" key="3">
    <source>
        <dbReference type="EMBL" id="JAV90502.1"/>
    </source>
</evidence>
<dbReference type="PROSITE" id="PS50157">
    <property type="entry name" value="ZINC_FINGER_C2H2_2"/>
    <property type="match status" value="1"/>
</dbReference>
<dbReference type="SUPFAM" id="SSF54060">
    <property type="entry name" value="His-Me finger endonucleases"/>
    <property type="match status" value="1"/>
</dbReference>
<dbReference type="InterPro" id="IPR043502">
    <property type="entry name" value="DNA/RNA_pol_sf"/>
</dbReference>
<dbReference type="GO" id="GO:0008270">
    <property type="term" value="F:zinc ion binding"/>
    <property type="evidence" value="ECO:0007669"/>
    <property type="project" value="UniProtKB-KW"/>
</dbReference>
<keyword evidence="1" id="KW-0862">Zinc</keyword>
<dbReference type="GO" id="GO:0042575">
    <property type="term" value="C:DNA polymerase complex"/>
    <property type="evidence" value="ECO:0007669"/>
    <property type="project" value="UniProtKB-ARBA"/>
</dbReference>
<accession>A0A1Y1MXU0</accession>
<dbReference type="Pfam" id="PF00096">
    <property type="entry name" value="zf-C2H2"/>
    <property type="match status" value="1"/>
</dbReference>
<keyword evidence="1" id="KW-0479">Metal-binding</keyword>
<dbReference type="AlphaFoldDB" id="A0A1Y1MXU0"/>
<reference evidence="3" key="1">
    <citation type="journal article" date="2016" name="Sci. Rep.">
        <title>Molecular characterization of firefly nuptial gifts: a multi-omics approach sheds light on postcopulatory sexual selection.</title>
        <authorList>
            <person name="Al-Wathiqui N."/>
            <person name="Fallon T.R."/>
            <person name="South A."/>
            <person name="Weng J.K."/>
            <person name="Lewis S.M."/>
        </authorList>
    </citation>
    <scope>NUCLEOTIDE SEQUENCE</scope>
</reference>
<dbReference type="GO" id="GO:0000166">
    <property type="term" value="F:nucleotide binding"/>
    <property type="evidence" value="ECO:0007669"/>
    <property type="project" value="InterPro"/>
</dbReference>
<dbReference type="InterPro" id="IPR013087">
    <property type="entry name" value="Znf_C2H2_type"/>
</dbReference>
<dbReference type="SUPFAM" id="SSF56672">
    <property type="entry name" value="DNA/RNA polymerases"/>
    <property type="match status" value="1"/>
</dbReference>
<sequence length="1251" mass="144771">MFMCEKCNKSFATNSNLRRHLKKSCRAQEPSPKKLKVTHDTQRFCDVCSEHVSSRDYVGHLRSVKHKNNSLAFSTEGVQVITSAFKSRIVSYRISANTQYINLKEFVESLADVIKKLVREQIDIMGSVKVNCELFGYFILESKDRGEVKSFNTRNQVLTISSDLSEWFKDIIEKLEVDATEFEHRESGWALQHWLYMEVNINKYNPLRASSFIPTPAFISRKRAIINVKNEDFGCFGWALVAAIYTPTGHPCEPDSYPDYLEKFNFEGITFPVKLDAISKFEEMNPLSINVYGLEEDTQKQGKMTYKVVGPLHYTKQKKTVHVNLLYLSNLDGNSHYCYISNMSRLISMQVSKHKEAIYLCDGCLQYFTSQENLWRHSRFDCNYVCTFLPTKEPILTKWGQPSFDNRLKFNNYQNKIKHPFVVYADFESLLKPIEGPQPNPLLQFTTKTFEHEPYSFAYYIKCSFDDKFSKFQIYRGANAPVQFINMLENDILTIYNQHFKQSKPLQTLTEEERRKINLATNCGICEKPFVEGDVKVIDHDHQTSFVRAGLCHSICNLQLQNPNFIPVFFHNLTGYDSHLFVKSLALENENIDVIAGNKEKYISFSKHIVVDQIVENGVPKNLIWRIRFVDSFRFLASSLNVLAKNLSDSECTEITKFFGSGREFELIRQKGVFPYSFVDSYDKLNLTTIPNKSDFFDMLHEQDITDEEYRRAQEVWNLFNCQTLGEYSDIYLKSDVLLLADIFENYRGVCLREYEIDAAQYLTGPSLSWDAMLKKTDVELELLTDIDMLHFFKRGIRGGVSTCTKRKAIANNKFLPNYDPSKPSSFIIYLDACNLYGHSQTQFLPQSDFAWLTPEEIQNFNVFEISDESPIGYVLEVDLLYPEALHNLQNDMPYCPESITPPNSRSKYKKLIPNLNHKEKYVLHYRMLRQCLQHGLILKNIHRGVKFTQSPWLKSYIDLNTELRNRETSESGRDTIKTMNNSIYGKTMENVDKRVNVALVSHWERIGKKPGAEGHISKPNFKNLSVFSENLVAIEMSKVSVKYNKPVYVGFSILDLSKTVMYEFFYDFLKPLYQDKVSLLYTDTDSLILEIFTNNFYDDMKLYLDRYDTSKFPLDNVHGIPRNISVVGKMKDEYCGVPIASFYGAGAKSYCVNVGDRVDKKAKGVKKYVIKNGLKEEDYKKVVEEGGVIMKQMSGFRSHLHTMYTEMTNKIALSSTDDKRYIIPGTCRTLAWGHRDINAIQSLEDFLNSL</sequence>
<dbReference type="GO" id="GO:0003676">
    <property type="term" value="F:nucleic acid binding"/>
    <property type="evidence" value="ECO:0007669"/>
    <property type="project" value="InterPro"/>
</dbReference>
<organism evidence="3">
    <name type="scientific">Photinus pyralis</name>
    <name type="common">Common eastern firefly</name>
    <name type="synonym">Lampyris pyralis</name>
    <dbReference type="NCBI Taxonomy" id="7054"/>
    <lineage>
        <taxon>Eukaryota</taxon>
        <taxon>Metazoa</taxon>
        <taxon>Ecdysozoa</taxon>
        <taxon>Arthropoda</taxon>
        <taxon>Hexapoda</taxon>
        <taxon>Insecta</taxon>
        <taxon>Pterygota</taxon>
        <taxon>Neoptera</taxon>
        <taxon>Endopterygota</taxon>
        <taxon>Coleoptera</taxon>
        <taxon>Polyphaga</taxon>
        <taxon>Elateriformia</taxon>
        <taxon>Elateroidea</taxon>
        <taxon>Lampyridae</taxon>
        <taxon>Lampyrinae</taxon>
        <taxon>Photinus</taxon>
    </lineage>
</organism>
<dbReference type="InterPro" id="IPR038563">
    <property type="entry name" value="Endonuclease_7_sf"/>
</dbReference>
<keyword evidence="1" id="KW-0863">Zinc-finger</keyword>
<dbReference type="EMBL" id="GEZM01017666">
    <property type="protein sequence ID" value="JAV90506.1"/>
    <property type="molecule type" value="Transcribed_RNA"/>
</dbReference>
<dbReference type="Gene3D" id="3.90.1600.10">
    <property type="entry name" value="Palm domain of DNA polymerase"/>
    <property type="match status" value="1"/>
</dbReference>
<name>A0A1Y1MXU0_PHOPY</name>
<dbReference type="PROSITE" id="PS00116">
    <property type="entry name" value="DNA_POLYMERASE_B"/>
    <property type="match status" value="1"/>
</dbReference>
<dbReference type="InterPro" id="IPR023211">
    <property type="entry name" value="DNA_pol_palm_dom_sf"/>
</dbReference>
<dbReference type="PANTHER" id="PTHR31511">
    <property type="entry name" value="PROTEIN CBG23764"/>
    <property type="match status" value="1"/>
</dbReference>
<dbReference type="EMBL" id="GEZM01017668">
    <property type="protein sequence ID" value="JAV90502.1"/>
    <property type="molecule type" value="Transcribed_RNA"/>
</dbReference>
<dbReference type="InterPro" id="IPR044925">
    <property type="entry name" value="His-Me_finger_sf"/>
</dbReference>
<dbReference type="GO" id="GO:0071897">
    <property type="term" value="P:DNA biosynthetic process"/>
    <property type="evidence" value="ECO:0007669"/>
    <property type="project" value="UniProtKB-ARBA"/>
</dbReference>
<dbReference type="Gene3D" id="3.40.1800.10">
    <property type="entry name" value="His-Me finger endonucleases"/>
    <property type="match status" value="1"/>
</dbReference>
<dbReference type="Pfam" id="PF02945">
    <property type="entry name" value="Endonuclease_7"/>
    <property type="match status" value="1"/>
</dbReference>
<proteinExistence type="predicted"/>
<dbReference type="SUPFAM" id="SSF53098">
    <property type="entry name" value="Ribonuclease H-like"/>
    <property type="match status" value="1"/>
</dbReference>
<protein>
    <recommendedName>
        <fullName evidence="2">C2H2-type domain-containing protein</fullName>
    </recommendedName>
</protein>
<evidence type="ECO:0000256" key="1">
    <source>
        <dbReference type="PROSITE-ProRule" id="PRU00042"/>
    </source>
</evidence>
<dbReference type="PANTHER" id="PTHR31511:SF12">
    <property type="entry name" value="RHO TERMINATION FACTOR N-TERMINAL DOMAIN-CONTAINING PROTEIN"/>
    <property type="match status" value="1"/>
</dbReference>